<evidence type="ECO:0000313" key="2">
    <source>
        <dbReference type="Proteomes" id="UP000824120"/>
    </source>
</evidence>
<proteinExistence type="predicted"/>
<comment type="caution">
    <text evidence="1">The sequence shown here is derived from an EMBL/GenBank/DDBJ whole genome shotgun (WGS) entry which is preliminary data.</text>
</comment>
<name>A0A9J6AMN6_SOLCO</name>
<dbReference type="EMBL" id="JACXVP010000002">
    <property type="protein sequence ID" value="KAG5625870.1"/>
    <property type="molecule type" value="Genomic_DNA"/>
</dbReference>
<dbReference type="Proteomes" id="UP000824120">
    <property type="component" value="Chromosome 2"/>
</dbReference>
<gene>
    <name evidence="1" type="ORF">H5410_011088</name>
</gene>
<evidence type="ECO:0000313" key="1">
    <source>
        <dbReference type="EMBL" id="KAG5625870.1"/>
    </source>
</evidence>
<dbReference type="AlphaFoldDB" id="A0A9J6AMN6"/>
<reference evidence="1 2" key="1">
    <citation type="submission" date="2020-09" db="EMBL/GenBank/DDBJ databases">
        <title>De no assembly of potato wild relative species, Solanum commersonii.</title>
        <authorList>
            <person name="Cho K."/>
        </authorList>
    </citation>
    <scope>NUCLEOTIDE SEQUENCE [LARGE SCALE GENOMIC DNA]</scope>
    <source>
        <strain evidence="1">LZ3.2</strain>
        <tissue evidence="1">Leaf</tissue>
    </source>
</reference>
<protein>
    <submittedName>
        <fullName evidence="1">Uncharacterized protein</fullName>
    </submittedName>
</protein>
<accession>A0A9J6AMN6</accession>
<keyword evidence="2" id="KW-1185">Reference proteome</keyword>
<organism evidence="1 2">
    <name type="scientific">Solanum commersonii</name>
    <name type="common">Commerson's wild potato</name>
    <name type="synonym">Commerson's nightshade</name>
    <dbReference type="NCBI Taxonomy" id="4109"/>
    <lineage>
        <taxon>Eukaryota</taxon>
        <taxon>Viridiplantae</taxon>
        <taxon>Streptophyta</taxon>
        <taxon>Embryophyta</taxon>
        <taxon>Tracheophyta</taxon>
        <taxon>Spermatophyta</taxon>
        <taxon>Magnoliopsida</taxon>
        <taxon>eudicotyledons</taxon>
        <taxon>Gunneridae</taxon>
        <taxon>Pentapetalae</taxon>
        <taxon>asterids</taxon>
        <taxon>lamiids</taxon>
        <taxon>Solanales</taxon>
        <taxon>Solanaceae</taxon>
        <taxon>Solanoideae</taxon>
        <taxon>Solaneae</taxon>
        <taxon>Solanum</taxon>
    </lineage>
</organism>
<sequence>MADIKLKLDVERSLRLPSSPKNVAKADDLTRFHVFILNKTSLSFKATFDLIRMADLAKQRT</sequence>